<dbReference type="AlphaFoldDB" id="A0AAW5IFB1"/>
<comment type="caution">
    <text evidence="1">The sequence shown here is derived from an EMBL/GenBank/DDBJ whole genome shotgun (WGS) entry which is preliminary data.</text>
</comment>
<gene>
    <name evidence="1" type="ORF">NNC68_12440</name>
</gene>
<accession>A0AAW5IFB1</accession>
<dbReference type="Proteomes" id="UP001205506">
    <property type="component" value="Unassembled WGS sequence"/>
</dbReference>
<proteinExistence type="predicted"/>
<dbReference type="RefSeq" id="WP_254970068.1">
    <property type="nucleotide sequence ID" value="NZ_JANDWU010000026.1"/>
</dbReference>
<evidence type="ECO:0000313" key="1">
    <source>
        <dbReference type="EMBL" id="MCP9550271.1"/>
    </source>
</evidence>
<protein>
    <submittedName>
        <fullName evidence="1">Uncharacterized protein</fullName>
    </submittedName>
</protein>
<organism evidence="1 2">
    <name type="scientific">Segatella copri</name>
    <dbReference type="NCBI Taxonomy" id="165179"/>
    <lineage>
        <taxon>Bacteria</taxon>
        <taxon>Pseudomonadati</taxon>
        <taxon>Bacteroidota</taxon>
        <taxon>Bacteroidia</taxon>
        <taxon>Bacteroidales</taxon>
        <taxon>Prevotellaceae</taxon>
        <taxon>Segatella</taxon>
    </lineage>
</organism>
<name>A0AAW5IFB1_9BACT</name>
<sequence length="330" mass="38217">MEEQNKTLRFEIYALGAAEINVVSYSYLKYKNSNIISMQVNDDKSLCQFIKSKAINGIPMMIKNDGNHTVLTFMFEEQSLKVIIKDVTFEDCVTNTKAIDLQPVVTDSPIDSIMLSLEFPDDMLMIDDMINIIQAITDEYGYHDLYTMVDNTPTEYTKMFFKSLLNEAFYLDHSSHYNKVMSECCQEIVSAIRKKYLGLDLMEVVKIYQENPDRDIVKEVVEEKYPNYGLTEEQEEIVKRYEAIRKEMKDAGIITFNDPKDCKSWAINGNKIPKNWSIMNSYELTQNRNKYAVLCVEDDTYTARQITPDDIAGYSDLSDTFIVAPKDEER</sequence>
<reference evidence="1" key="1">
    <citation type="submission" date="2022-07" db="EMBL/GenBank/DDBJ databases">
        <title>Prevotella copri.</title>
        <authorList>
            <person name="Yang C."/>
        </authorList>
    </citation>
    <scope>NUCLEOTIDE SEQUENCE</scope>
    <source>
        <strain evidence="1">HF1805</strain>
    </source>
</reference>
<evidence type="ECO:0000313" key="2">
    <source>
        <dbReference type="Proteomes" id="UP001205506"/>
    </source>
</evidence>
<dbReference type="EMBL" id="JANDWU010000026">
    <property type="protein sequence ID" value="MCP9550271.1"/>
    <property type="molecule type" value="Genomic_DNA"/>
</dbReference>